<reference evidence="1" key="1">
    <citation type="submission" date="2023-04" db="EMBL/GenBank/DDBJ databases">
        <title>Aspergillus oryzae NBRC 4228.</title>
        <authorList>
            <person name="Ichikawa N."/>
            <person name="Sato H."/>
            <person name="Tonouchi N."/>
        </authorList>
    </citation>
    <scope>NUCLEOTIDE SEQUENCE</scope>
    <source>
        <strain evidence="1">NBRC 4228</strain>
    </source>
</reference>
<name>A0AAN4Z168_ASPOZ</name>
<comment type="caution">
    <text evidence="1">The sequence shown here is derived from an EMBL/GenBank/DDBJ whole genome shotgun (WGS) entry which is preliminary data.</text>
</comment>
<sequence length="107" mass="11152">MQRRRPLIQHRTIIRTRRQIKVRGTGIHLPIRAVRARIPGRGKAPRLTTDATRGTGVGDDAAAGLGCFFGDLFQGTGYLVHGAGVGGFEEGLEEGAGAVGAEAGGSC</sequence>
<gene>
    <name evidence="1" type="ORF">Aory04_001333200</name>
</gene>
<evidence type="ECO:0000313" key="1">
    <source>
        <dbReference type="EMBL" id="GMG38689.1"/>
    </source>
</evidence>
<dbReference type="AlphaFoldDB" id="A0AAN4Z168"/>
<organism evidence="1 2">
    <name type="scientific">Aspergillus oryzae</name>
    <name type="common">Yellow koji mold</name>
    <dbReference type="NCBI Taxonomy" id="5062"/>
    <lineage>
        <taxon>Eukaryota</taxon>
        <taxon>Fungi</taxon>
        <taxon>Dikarya</taxon>
        <taxon>Ascomycota</taxon>
        <taxon>Pezizomycotina</taxon>
        <taxon>Eurotiomycetes</taxon>
        <taxon>Eurotiomycetidae</taxon>
        <taxon>Eurotiales</taxon>
        <taxon>Aspergillaceae</taxon>
        <taxon>Aspergillus</taxon>
        <taxon>Aspergillus subgen. Circumdati</taxon>
    </lineage>
</organism>
<accession>A0AAN4Z168</accession>
<proteinExistence type="predicted"/>
<evidence type="ECO:0000313" key="2">
    <source>
        <dbReference type="Proteomes" id="UP001165205"/>
    </source>
</evidence>
<protein>
    <submittedName>
        <fullName evidence="1">Unnamed protein product</fullName>
    </submittedName>
</protein>
<dbReference type="Proteomes" id="UP001165205">
    <property type="component" value="Unassembled WGS sequence"/>
</dbReference>
<dbReference type="EMBL" id="BSYA01000334">
    <property type="protein sequence ID" value="GMG38689.1"/>
    <property type="molecule type" value="Genomic_DNA"/>
</dbReference>